<keyword evidence="2" id="KW-1185">Reference proteome</keyword>
<protein>
    <submittedName>
        <fullName evidence="1">Uncharacterized protein</fullName>
    </submittedName>
</protein>
<comment type="caution">
    <text evidence="1">The sequence shown here is derived from an EMBL/GenBank/DDBJ whole genome shotgun (WGS) entry which is preliminary data.</text>
</comment>
<organism evidence="1 2">
    <name type="scientific">Arctium lappa</name>
    <name type="common">Greater burdock</name>
    <name type="synonym">Lappa major</name>
    <dbReference type="NCBI Taxonomy" id="4217"/>
    <lineage>
        <taxon>Eukaryota</taxon>
        <taxon>Viridiplantae</taxon>
        <taxon>Streptophyta</taxon>
        <taxon>Embryophyta</taxon>
        <taxon>Tracheophyta</taxon>
        <taxon>Spermatophyta</taxon>
        <taxon>Magnoliopsida</taxon>
        <taxon>eudicotyledons</taxon>
        <taxon>Gunneridae</taxon>
        <taxon>Pentapetalae</taxon>
        <taxon>asterids</taxon>
        <taxon>campanulids</taxon>
        <taxon>Asterales</taxon>
        <taxon>Asteraceae</taxon>
        <taxon>Carduoideae</taxon>
        <taxon>Cardueae</taxon>
        <taxon>Arctiinae</taxon>
        <taxon>Arctium</taxon>
    </lineage>
</organism>
<gene>
    <name evidence="1" type="ORF">L6452_34704</name>
</gene>
<reference evidence="1 2" key="2">
    <citation type="journal article" date="2022" name="Mol. Ecol. Resour.">
        <title>The genomes of chicory, endive, great burdock and yacon provide insights into Asteraceae paleo-polyploidization history and plant inulin production.</title>
        <authorList>
            <person name="Fan W."/>
            <person name="Wang S."/>
            <person name="Wang H."/>
            <person name="Wang A."/>
            <person name="Jiang F."/>
            <person name="Liu H."/>
            <person name="Zhao H."/>
            <person name="Xu D."/>
            <person name="Zhang Y."/>
        </authorList>
    </citation>
    <scope>NUCLEOTIDE SEQUENCE [LARGE SCALE GENOMIC DNA]</scope>
    <source>
        <strain evidence="2">cv. Niubang</strain>
    </source>
</reference>
<name>A0ACB8YIZ5_ARCLA</name>
<evidence type="ECO:0000313" key="1">
    <source>
        <dbReference type="EMBL" id="KAI3685460.1"/>
    </source>
</evidence>
<evidence type="ECO:0000313" key="2">
    <source>
        <dbReference type="Proteomes" id="UP001055879"/>
    </source>
</evidence>
<dbReference type="EMBL" id="CM042058">
    <property type="protein sequence ID" value="KAI3685460.1"/>
    <property type="molecule type" value="Genomic_DNA"/>
</dbReference>
<dbReference type="Proteomes" id="UP001055879">
    <property type="component" value="Linkage Group LG12"/>
</dbReference>
<reference evidence="2" key="1">
    <citation type="journal article" date="2022" name="Mol. Ecol. Resour.">
        <title>The genomes of chicory, endive, great burdock and yacon provide insights into Asteraceae palaeo-polyploidization history and plant inulin production.</title>
        <authorList>
            <person name="Fan W."/>
            <person name="Wang S."/>
            <person name="Wang H."/>
            <person name="Wang A."/>
            <person name="Jiang F."/>
            <person name="Liu H."/>
            <person name="Zhao H."/>
            <person name="Xu D."/>
            <person name="Zhang Y."/>
        </authorList>
    </citation>
    <scope>NUCLEOTIDE SEQUENCE [LARGE SCALE GENOMIC DNA]</scope>
    <source>
        <strain evidence="2">cv. Niubang</strain>
    </source>
</reference>
<accession>A0ACB8YIZ5</accession>
<proteinExistence type="predicted"/>
<sequence length="135" mass="15944">MVPVGLCRKAWRKKHRRQLLKKGLLIPNANSVSEISNTHWINIDGREFLLHSSGDERFLMKSMDADEELMKLENKMWEKFYRTGLWRNLSQRINLVFRPTLETITGDFSAFGAFCSNEQVSSLNIIPNWKWFILR</sequence>